<dbReference type="InterPro" id="IPR012334">
    <property type="entry name" value="Pectin_lyas_fold"/>
</dbReference>
<protein>
    <recommendedName>
        <fullName evidence="2">Right handed beta helix domain-containing protein</fullName>
    </recommendedName>
</protein>
<dbReference type="PANTHER" id="PTHR36453:SF1">
    <property type="entry name" value="RIGHT HANDED BETA HELIX DOMAIN-CONTAINING PROTEIN"/>
    <property type="match status" value="1"/>
</dbReference>
<dbReference type="SMART" id="SM00710">
    <property type="entry name" value="PbH1"/>
    <property type="match status" value="8"/>
</dbReference>
<evidence type="ECO:0000256" key="1">
    <source>
        <dbReference type="SAM" id="SignalP"/>
    </source>
</evidence>
<organism evidence="3 4">
    <name type="scientific">Oligosphaera ethanolica</name>
    <dbReference type="NCBI Taxonomy" id="760260"/>
    <lineage>
        <taxon>Bacteria</taxon>
        <taxon>Pseudomonadati</taxon>
        <taxon>Lentisphaerota</taxon>
        <taxon>Oligosphaeria</taxon>
        <taxon>Oligosphaerales</taxon>
        <taxon>Oligosphaeraceae</taxon>
        <taxon>Oligosphaera</taxon>
    </lineage>
</organism>
<dbReference type="EMBL" id="JAUSVL010000001">
    <property type="protein sequence ID" value="MDQ0290192.1"/>
    <property type="molecule type" value="Genomic_DNA"/>
</dbReference>
<keyword evidence="1" id="KW-0732">Signal</keyword>
<keyword evidence="4" id="KW-1185">Reference proteome</keyword>
<dbReference type="InterPro" id="IPR006626">
    <property type="entry name" value="PbH1"/>
</dbReference>
<dbReference type="Gene3D" id="2.160.20.10">
    <property type="entry name" value="Single-stranded right-handed beta-helix, Pectin lyase-like"/>
    <property type="match status" value="2"/>
</dbReference>
<dbReference type="SUPFAM" id="SSF51126">
    <property type="entry name" value="Pectin lyase-like"/>
    <property type="match status" value="1"/>
</dbReference>
<name>A0AAE3VGS1_9BACT</name>
<feature type="domain" description="Right handed beta helix" evidence="2">
    <location>
        <begin position="350"/>
        <end position="488"/>
    </location>
</feature>
<evidence type="ECO:0000313" key="3">
    <source>
        <dbReference type="EMBL" id="MDQ0290192.1"/>
    </source>
</evidence>
<sequence length="908" mass="99459">MTFLLKTCMCCAVLATATMAQPLPIYVSRQGNDAWNGRAAVPGGNGDGPLVTLPAALAAARRLRAAGEAPAGVAIRIAPGVYVLDDALLLSYEDSGSAAAPLIIEGTGSGEDRPVLSAGKRISDWEVGADGVWTAQVPEIAAGEWLPRQLFANGVRRQRARLPREGFLRSAGPLWLDNDKGEREMSKFGFSYAPGDIKRWSHLWQAEILVHHAWESSWHFVKELDEERHEVHFTGPSRYPVGKWDGGRMRYVIENIPEGCDEPGEWWVSRASGVVTYRSLPGETPENTEMIGACRKELLRVQGDADAGLLVEHVQFRNLSFRHTDWFLGPTGYTGPQAAPGIGQAITVGNGTRNVTFSDCEITQCGSYGIAFRDGAAQCVVERCHFHDLGGGGVLIGEDRRRVAGTDENATQYITVHNNLMHALGRTYPAAIGVWVAQAHHNRITHNEICDLYYSAVSVGWTWGYGPNFTHDNLVENNHFHDIGQGLLSDMGAVYTLGVSPGTVVRGNHIHHVWAYSYGGWGLYTDEGSTGILFENNLVHHTKSAGFHQHYGRDNILRNNILAFSPYGQVQRSRQEEHNSFTIERCVILQQPGWPFLIANWSNGNFVLQNNLYWDGTEDPQTFDDLSFDDWQAKGHDDGSLLADPLFVDAAKGDFRLRPDSPALRLGFQPFAVSQAGLIGDAWRAKAVVVSAAIPQLDEWKDARPPESATIKGDFRCDFEGLAPGMLPRQIRVAGATPPAQVVVTDEEAASGSRSLKISDAAGLAKPFYPYVHMALKVRPAKIRVAFSLRIDVKANLWIEGRTAGSQYQAGPSLRFHGDGRVIAGPTPLAVTMPADSWIRVEMLMDLRPGSPTTYDLSLTPAGAATSQFTSLPFSAKGFNSLNWLGFISDAKHETTSYLDDIELQLLP</sequence>
<evidence type="ECO:0000259" key="2">
    <source>
        <dbReference type="Pfam" id="PF13229"/>
    </source>
</evidence>
<accession>A0AAE3VGS1</accession>
<gene>
    <name evidence="3" type="ORF">J3R75_002299</name>
</gene>
<dbReference type="InterPro" id="IPR039448">
    <property type="entry name" value="Beta_helix"/>
</dbReference>
<dbReference type="PANTHER" id="PTHR36453">
    <property type="entry name" value="SECRETED PROTEIN-RELATED"/>
    <property type="match status" value="1"/>
</dbReference>
<dbReference type="Pfam" id="PF13229">
    <property type="entry name" value="Beta_helix"/>
    <property type="match status" value="1"/>
</dbReference>
<dbReference type="RefSeq" id="WP_307261606.1">
    <property type="nucleotide sequence ID" value="NZ_JAUSVL010000001.1"/>
</dbReference>
<evidence type="ECO:0000313" key="4">
    <source>
        <dbReference type="Proteomes" id="UP001238163"/>
    </source>
</evidence>
<proteinExistence type="predicted"/>
<comment type="caution">
    <text evidence="3">The sequence shown here is derived from an EMBL/GenBank/DDBJ whole genome shotgun (WGS) entry which is preliminary data.</text>
</comment>
<dbReference type="AlphaFoldDB" id="A0AAE3VGS1"/>
<feature type="chain" id="PRO_5042067304" description="Right handed beta helix domain-containing protein" evidence="1">
    <location>
        <begin position="21"/>
        <end position="908"/>
    </location>
</feature>
<dbReference type="InterPro" id="IPR011050">
    <property type="entry name" value="Pectin_lyase_fold/virulence"/>
</dbReference>
<feature type="signal peptide" evidence="1">
    <location>
        <begin position="1"/>
        <end position="20"/>
    </location>
</feature>
<reference evidence="3" key="1">
    <citation type="submission" date="2023-07" db="EMBL/GenBank/DDBJ databases">
        <title>Genomic Encyclopedia of Type Strains, Phase IV (KMG-IV): sequencing the most valuable type-strain genomes for metagenomic binning, comparative biology and taxonomic classification.</title>
        <authorList>
            <person name="Goeker M."/>
        </authorList>
    </citation>
    <scope>NUCLEOTIDE SEQUENCE</scope>
    <source>
        <strain evidence="3">DSM 24202</strain>
    </source>
</reference>
<dbReference type="Proteomes" id="UP001238163">
    <property type="component" value="Unassembled WGS sequence"/>
</dbReference>